<dbReference type="GO" id="GO:0003713">
    <property type="term" value="F:transcription coactivator activity"/>
    <property type="evidence" value="ECO:0007669"/>
    <property type="project" value="TreeGrafter"/>
</dbReference>
<dbReference type="EMBL" id="BTSX01000002">
    <property type="protein sequence ID" value="GMS84241.1"/>
    <property type="molecule type" value="Genomic_DNA"/>
</dbReference>
<dbReference type="InterPro" id="IPR043536">
    <property type="entry name" value="HCF1/2"/>
</dbReference>
<keyword evidence="5" id="KW-1185">Reference proteome</keyword>
<organism evidence="4 5">
    <name type="scientific">Pristionchus entomophagus</name>
    <dbReference type="NCBI Taxonomy" id="358040"/>
    <lineage>
        <taxon>Eukaryota</taxon>
        <taxon>Metazoa</taxon>
        <taxon>Ecdysozoa</taxon>
        <taxon>Nematoda</taxon>
        <taxon>Chromadorea</taxon>
        <taxon>Rhabditida</taxon>
        <taxon>Rhabditina</taxon>
        <taxon>Diplogasteromorpha</taxon>
        <taxon>Diplogasteroidea</taxon>
        <taxon>Neodiplogasteridae</taxon>
        <taxon>Pristionchus</taxon>
    </lineage>
</organism>
<accession>A0AAV5SLX4</accession>
<dbReference type="PANTHER" id="PTHR46003">
    <property type="entry name" value="HOST CELL FACTOR"/>
    <property type="match status" value="1"/>
</dbReference>
<dbReference type="InterPro" id="IPR013783">
    <property type="entry name" value="Ig-like_fold"/>
</dbReference>
<evidence type="ECO:0000259" key="3">
    <source>
        <dbReference type="PROSITE" id="PS50853"/>
    </source>
</evidence>
<evidence type="ECO:0000256" key="1">
    <source>
        <dbReference type="ARBA" id="ARBA00022441"/>
    </source>
</evidence>
<dbReference type="SMART" id="SM00060">
    <property type="entry name" value="FN3"/>
    <property type="match status" value="2"/>
</dbReference>
<keyword evidence="1" id="KW-0880">Kelch repeat</keyword>
<proteinExistence type="predicted"/>
<name>A0AAV5SLX4_9BILA</name>
<evidence type="ECO:0000313" key="5">
    <source>
        <dbReference type="Proteomes" id="UP001432027"/>
    </source>
</evidence>
<dbReference type="PROSITE" id="PS50853">
    <property type="entry name" value="FN3"/>
    <property type="match status" value="1"/>
</dbReference>
<dbReference type="InterPro" id="IPR036116">
    <property type="entry name" value="FN3_sf"/>
</dbReference>
<gene>
    <name evidence="4" type="ORF">PENTCL1PPCAC_6416</name>
</gene>
<feature type="region of interest" description="Disordered" evidence="2">
    <location>
        <begin position="1"/>
        <end position="123"/>
    </location>
</feature>
<dbReference type="GO" id="GO:0006338">
    <property type="term" value="P:chromatin remodeling"/>
    <property type="evidence" value="ECO:0007669"/>
    <property type="project" value="TreeGrafter"/>
</dbReference>
<evidence type="ECO:0000313" key="4">
    <source>
        <dbReference type="EMBL" id="GMS84241.1"/>
    </source>
</evidence>
<dbReference type="InterPro" id="IPR003961">
    <property type="entry name" value="FN3_dom"/>
</dbReference>
<dbReference type="PANTHER" id="PTHR46003:SF1">
    <property type="entry name" value="HOST CELL FACTOR"/>
    <property type="match status" value="1"/>
</dbReference>
<feature type="domain" description="Fibronectin type-III" evidence="3">
    <location>
        <begin position="117"/>
        <end position="207"/>
    </location>
</feature>
<sequence>AAAAAAAPAQEQPDATAPAEAVEMKDETKEEEEIKKEGEGSGMEDAKEEKHEKEEETDQQPSVADSSAEAGASEPKKEENEAEPVPTTASAAPMETETAAASAAPAAERTPAVVANEEQPPTPVEEEVWFDVGIIKGTSCMVTHYFISSENSLESTYNEDASGNTTANTQRKAELESGTAYKFRIAAINALGRGDWSEVAVFKTCMPGFPGAPSSIKITKSQEGAHLTWEPPLANTGRGRISEYSVYLAVRSAVNATATESQLAFMRVFVGPEPECIVPHQNLSSAYVDTSNKPAIIFRIAARNEKGYGPATQVRWLQENRHFAAQGAARAQMRYPVNASAYHLPPPKRMRMD</sequence>
<dbReference type="CDD" id="cd00063">
    <property type="entry name" value="FN3"/>
    <property type="match status" value="2"/>
</dbReference>
<feature type="compositionally biased region" description="Low complexity" evidence="2">
    <location>
        <begin position="86"/>
        <end position="119"/>
    </location>
</feature>
<feature type="non-terminal residue" evidence="4">
    <location>
        <position position="1"/>
    </location>
</feature>
<feature type="compositionally biased region" description="Basic and acidic residues" evidence="2">
    <location>
        <begin position="22"/>
        <end position="54"/>
    </location>
</feature>
<dbReference type="Proteomes" id="UP001432027">
    <property type="component" value="Unassembled WGS sequence"/>
</dbReference>
<dbReference type="SUPFAM" id="SSF49265">
    <property type="entry name" value="Fibronectin type III"/>
    <property type="match status" value="1"/>
</dbReference>
<dbReference type="Gene3D" id="2.60.40.10">
    <property type="entry name" value="Immunoglobulins"/>
    <property type="match status" value="2"/>
</dbReference>
<dbReference type="GO" id="GO:0035097">
    <property type="term" value="C:histone methyltransferase complex"/>
    <property type="evidence" value="ECO:0007669"/>
    <property type="project" value="TreeGrafter"/>
</dbReference>
<feature type="compositionally biased region" description="Low complexity" evidence="2">
    <location>
        <begin position="1"/>
        <end position="21"/>
    </location>
</feature>
<dbReference type="AlphaFoldDB" id="A0AAV5SLX4"/>
<evidence type="ECO:0000256" key="2">
    <source>
        <dbReference type="SAM" id="MobiDB-lite"/>
    </source>
</evidence>
<reference evidence="4" key="1">
    <citation type="submission" date="2023-10" db="EMBL/GenBank/DDBJ databases">
        <title>Genome assembly of Pristionchus species.</title>
        <authorList>
            <person name="Yoshida K."/>
            <person name="Sommer R.J."/>
        </authorList>
    </citation>
    <scope>NUCLEOTIDE SEQUENCE</scope>
    <source>
        <strain evidence="4">RS0144</strain>
    </source>
</reference>
<comment type="caution">
    <text evidence="4">The sequence shown here is derived from an EMBL/GenBank/DDBJ whole genome shotgun (WGS) entry which is preliminary data.</text>
</comment>
<protein>
    <recommendedName>
        <fullName evidence="3">Fibronectin type-III domain-containing protein</fullName>
    </recommendedName>
</protein>